<sequence length="184" mass="19005">MNRKHVAIAALVVVIALGGVAAALVTGFGPAPGGDGGSEGPSTPYENTVVVDGTDSGGGDAGSGGEGGATATAAPEPFTFVIENITECGQTCRDVNGTIVNQQDHTAEDVVIRSEIYTDGEMIWSGSSEVGDLASGESYTDTKRVELSYTEAYQVQQNDGQIEVKTFVETANATYVFTETRNVT</sequence>
<dbReference type="InterPro" id="IPR010916">
    <property type="entry name" value="TonB_box_CS"/>
</dbReference>
<accession>A0ABD6B8D9</accession>
<evidence type="ECO:0000256" key="1">
    <source>
        <dbReference type="SAM" id="MobiDB-lite"/>
    </source>
</evidence>
<evidence type="ECO:0000313" key="2">
    <source>
        <dbReference type="EMBL" id="MFD1526672.1"/>
    </source>
</evidence>
<protein>
    <submittedName>
        <fullName evidence="2">FxLYD domain-containing protein</fullName>
    </submittedName>
</protein>
<organism evidence="2 3">
    <name type="scientific">Halolamina salina</name>
    <dbReference type="NCBI Taxonomy" id="1220023"/>
    <lineage>
        <taxon>Archaea</taxon>
        <taxon>Methanobacteriati</taxon>
        <taxon>Methanobacteriota</taxon>
        <taxon>Stenosarchaea group</taxon>
        <taxon>Halobacteria</taxon>
        <taxon>Halobacteriales</taxon>
        <taxon>Haloferacaceae</taxon>
    </lineage>
</organism>
<proteinExistence type="predicted"/>
<name>A0ABD6B8D9_9EURY</name>
<dbReference type="RefSeq" id="WP_379731704.1">
    <property type="nucleotide sequence ID" value="NZ_JBHSWZ010000128.1"/>
</dbReference>
<dbReference type="EMBL" id="JBHUDH010000115">
    <property type="protein sequence ID" value="MFD1526672.1"/>
    <property type="molecule type" value="Genomic_DNA"/>
</dbReference>
<comment type="caution">
    <text evidence="2">The sequence shown here is derived from an EMBL/GenBank/DDBJ whole genome shotgun (WGS) entry which is preliminary data.</text>
</comment>
<dbReference type="NCBIfam" id="NF038353">
    <property type="entry name" value="FxLYD_dom"/>
    <property type="match status" value="1"/>
</dbReference>
<dbReference type="AlphaFoldDB" id="A0ABD6B8D9"/>
<dbReference type="InterPro" id="IPR047676">
    <property type="entry name" value="FxLYD_dom"/>
</dbReference>
<reference evidence="2 3" key="1">
    <citation type="journal article" date="2019" name="Int. J. Syst. Evol. Microbiol.">
        <title>The Global Catalogue of Microorganisms (GCM) 10K type strain sequencing project: providing services to taxonomists for standard genome sequencing and annotation.</title>
        <authorList>
            <consortium name="The Broad Institute Genomics Platform"/>
            <consortium name="The Broad Institute Genome Sequencing Center for Infectious Disease"/>
            <person name="Wu L."/>
            <person name="Ma J."/>
        </authorList>
    </citation>
    <scope>NUCLEOTIDE SEQUENCE [LARGE SCALE GENOMIC DNA]</scope>
    <source>
        <strain evidence="2 3">CGMCC 1.12285</strain>
    </source>
</reference>
<gene>
    <name evidence="2" type="ORF">ACFR9S_10260</name>
</gene>
<feature type="compositionally biased region" description="Gly residues" evidence="1">
    <location>
        <begin position="55"/>
        <end position="68"/>
    </location>
</feature>
<feature type="region of interest" description="Disordered" evidence="1">
    <location>
        <begin position="33"/>
        <end position="72"/>
    </location>
</feature>
<dbReference type="PROSITE" id="PS00430">
    <property type="entry name" value="TONB_DEPENDENT_REC_1"/>
    <property type="match status" value="1"/>
</dbReference>
<dbReference type="Proteomes" id="UP001597111">
    <property type="component" value="Unassembled WGS sequence"/>
</dbReference>
<keyword evidence="3" id="KW-1185">Reference proteome</keyword>
<evidence type="ECO:0000313" key="3">
    <source>
        <dbReference type="Proteomes" id="UP001597111"/>
    </source>
</evidence>